<keyword evidence="3" id="KW-1185">Reference proteome</keyword>
<reference evidence="2 3" key="1">
    <citation type="submission" date="2019-05" db="EMBL/GenBank/DDBJ databases">
        <title>Another draft genome of Portunus trituberculatus and its Hox gene families provides insights of decapod evolution.</title>
        <authorList>
            <person name="Jeong J.-H."/>
            <person name="Song I."/>
            <person name="Kim S."/>
            <person name="Choi T."/>
            <person name="Kim D."/>
            <person name="Ryu S."/>
            <person name="Kim W."/>
        </authorList>
    </citation>
    <scope>NUCLEOTIDE SEQUENCE [LARGE SCALE GENOMIC DNA]</scope>
    <source>
        <tissue evidence="2">Muscle</tissue>
    </source>
</reference>
<accession>A0A5B7J165</accession>
<dbReference type="AlphaFoldDB" id="A0A5B7J165"/>
<gene>
    <name evidence="2" type="ORF">E2C01_081034</name>
</gene>
<feature type="compositionally biased region" description="Basic and acidic residues" evidence="1">
    <location>
        <begin position="44"/>
        <end position="64"/>
    </location>
</feature>
<evidence type="ECO:0000256" key="1">
    <source>
        <dbReference type="SAM" id="MobiDB-lite"/>
    </source>
</evidence>
<sequence>MQQINMRLAHERHARRACKIAITRQPTREWCCMKSHFSATNKDQPWKKQDQREPANHSIPEPHRGVGLHASSFHRDLKTPWKHLTQRESAPFTPGATLGSGAALKLTPPKPEKSAKEPETGGGWTTLTPRARLGRGAAHTLIPPSPENSVKRPGTAREGTPLTIGGRAGHRAARKLTLPTANSGAGLGTEGACPPHLEPNQGEGTH</sequence>
<proteinExistence type="predicted"/>
<evidence type="ECO:0000313" key="3">
    <source>
        <dbReference type="Proteomes" id="UP000324222"/>
    </source>
</evidence>
<organism evidence="2 3">
    <name type="scientific">Portunus trituberculatus</name>
    <name type="common">Swimming crab</name>
    <name type="synonym">Neptunus trituberculatus</name>
    <dbReference type="NCBI Taxonomy" id="210409"/>
    <lineage>
        <taxon>Eukaryota</taxon>
        <taxon>Metazoa</taxon>
        <taxon>Ecdysozoa</taxon>
        <taxon>Arthropoda</taxon>
        <taxon>Crustacea</taxon>
        <taxon>Multicrustacea</taxon>
        <taxon>Malacostraca</taxon>
        <taxon>Eumalacostraca</taxon>
        <taxon>Eucarida</taxon>
        <taxon>Decapoda</taxon>
        <taxon>Pleocyemata</taxon>
        <taxon>Brachyura</taxon>
        <taxon>Eubrachyura</taxon>
        <taxon>Portunoidea</taxon>
        <taxon>Portunidae</taxon>
        <taxon>Portuninae</taxon>
        <taxon>Portunus</taxon>
    </lineage>
</organism>
<dbReference type="EMBL" id="VSRR010070818">
    <property type="protein sequence ID" value="MPC86214.1"/>
    <property type="molecule type" value="Genomic_DNA"/>
</dbReference>
<comment type="caution">
    <text evidence="2">The sequence shown here is derived from an EMBL/GenBank/DDBJ whole genome shotgun (WGS) entry which is preliminary data.</text>
</comment>
<dbReference type="Proteomes" id="UP000324222">
    <property type="component" value="Unassembled WGS sequence"/>
</dbReference>
<evidence type="ECO:0000313" key="2">
    <source>
        <dbReference type="EMBL" id="MPC86214.1"/>
    </source>
</evidence>
<protein>
    <submittedName>
        <fullName evidence="2">Uncharacterized protein</fullName>
    </submittedName>
</protein>
<feature type="region of interest" description="Disordered" evidence="1">
    <location>
        <begin position="90"/>
        <end position="206"/>
    </location>
</feature>
<feature type="compositionally biased region" description="Basic and acidic residues" evidence="1">
    <location>
        <begin position="110"/>
        <end position="119"/>
    </location>
</feature>
<feature type="region of interest" description="Disordered" evidence="1">
    <location>
        <begin position="39"/>
        <end position="68"/>
    </location>
</feature>
<name>A0A5B7J165_PORTR</name>